<reference evidence="1 2" key="1">
    <citation type="submission" date="2018-09" db="EMBL/GenBank/DDBJ databases">
        <title>Rhizobium sp. MAE2-X.</title>
        <authorList>
            <person name="Lee Y."/>
            <person name="Jeon C.O."/>
        </authorList>
    </citation>
    <scope>NUCLEOTIDE SEQUENCE [LARGE SCALE GENOMIC DNA]</scope>
    <source>
        <strain evidence="1 2">MAE2-X</strain>
    </source>
</reference>
<name>A0ABX7ETR4_9HYPH</name>
<evidence type="ECO:0000313" key="2">
    <source>
        <dbReference type="Proteomes" id="UP000596351"/>
    </source>
</evidence>
<protein>
    <submittedName>
        <fullName evidence="1">Uncharacterized protein</fullName>
    </submittedName>
</protein>
<dbReference type="Proteomes" id="UP000596351">
    <property type="component" value="Chromosome"/>
</dbReference>
<proteinExistence type="predicted"/>
<evidence type="ECO:0000313" key="1">
    <source>
        <dbReference type="EMBL" id="QRF51719.1"/>
    </source>
</evidence>
<keyword evidence="2" id="KW-1185">Reference proteome</keyword>
<sequence>MMAPSLVPDPLANVKHWHSVKQERSCSISGQTAAKAMAGFEGQHRRTTYMPDALSASVSCIAAALVNKIYRSSKAFYYNKTTQVQSIEAIYTNR</sequence>
<organism evidence="1 2">
    <name type="scientific">Rhizobium rosettiformans</name>
    <dbReference type="NCBI Taxonomy" id="1368430"/>
    <lineage>
        <taxon>Bacteria</taxon>
        <taxon>Pseudomonadati</taxon>
        <taxon>Pseudomonadota</taxon>
        <taxon>Alphaproteobacteria</taxon>
        <taxon>Hyphomicrobiales</taxon>
        <taxon>Rhizobiaceae</taxon>
        <taxon>Rhizobium/Agrobacterium group</taxon>
        <taxon>Rhizobium</taxon>
    </lineage>
</organism>
<gene>
    <name evidence="1" type="ORF">D4A92_09865</name>
</gene>
<dbReference type="EMBL" id="CP032405">
    <property type="protein sequence ID" value="QRF51719.1"/>
    <property type="molecule type" value="Genomic_DNA"/>
</dbReference>
<accession>A0ABX7ETR4</accession>